<comment type="catalytic activity">
    <reaction evidence="1">
        <text>O-phospho-L-threonyl-[protein] + H2O = L-threonyl-[protein] + phosphate</text>
        <dbReference type="Rhea" id="RHEA:47004"/>
        <dbReference type="Rhea" id="RHEA-COMP:11060"/>
        <dbReference type="Rhea" id="RHEA-COMP:11605"/>
        <dbReference type="ChEBI" id="CHEBI:15377"/>
        <dbReference type="ChEBI" id="CHEBI:30013"/>
        <dbReference type="ChEBI" id="CHEBI:43474"/>
        <dbReference type="ChEBI" id="CHEBI:61977"/>
        <dbReference type="EC" id="3.1.3.16"/>
    </reaction>
</comment>
<dbReference type="Proteomes" id="UP000585474">
    <property type="component" value="Unassembled WGS sequence"/>
</dbReference>
<evidence type="ECO:0000313" key="5">
    <source>
        <dbReference type="Proteomes" id="UP000585474"/>
    </source>
</evidence>
<dbReference type="SMART" id="SM00332">
    <property type="entry name" value="PP2Cc"/>
    <property type="match status" value="1"/>
</dbReference>
<organism evidence="4 5">
    <name type="scientific">Actinidia rufa</name>
    <dbReference type="NCBI Taxonomy" id="165716"/>
    <lineage>
        <taxon>Eukaryota</taxon>
        <taxon>Viridiplantae</taxon>
        <taxon>Streptophyta</taxon>
        <taxon>Embryophyta</taxon>
        <taxon>Tracheophyta</taxon>
        <taxon>Spermatophyta</taxon>
        <taxon>Magnoliopsida</taxon>
        <taxon>eudicotyledons</taxon>
        <taxon>Gunneridae</taxon>
        <taxon>Pentapetalae</taxon>
        <taxon>asterids</taxon>
        <taxon>Ericales</taxon>
        <taxon>Actinidiaceae</taxon>
        <taxon>Actinidia</taxon>
    </lineage>
</organism>
<keyword evidence="1" id="KW-0479">Metal-binding</keyword>
<evidence type="ECO:0000259" key="3">
    <source>
        <dbReference type="PROSITE" id="PS51746"/>
    </source>
</evidence>
<dbReference type="Pfam" id="PF00481">
    <property type="entry name" value="PP2C"/>
    <property type="match status" value="1"/>
</dbReference>
<comment type="cofactor">
    <cofactor evidence="1">
        <name>Mn(2+)</name>
        <dbReference type="ChEBI" id="CHEBI:29035"/>
    </cofactor>
</comment>
<evidence type="ECO:0000313" key="4">
    <source>
        <dbReference type="EMBL" id="GFY90146.1"/>
    </source>
</evidence>
<feature type="compositionally biased region" description="Basic and acidic residues" evidence="2">
    <location>
        <begin position="261"/>
        <end position="273"/>
    </location>
</feature>
<dbReference type="PANTHER" id="PTHR12320">
    <property type="entry name" value="PROTEIN PHOSPHATASE 2C"/>
    <property type="match status" value="1"/>
</dbReference>
<keyword evidence="5" id="KW-1185">Reference proteome</keyword>
<evidence type="ECO:0000256" key="2">
    <source>
        <dbReference type="SAM" id="MobiDB-lite"/>
    </source>
</evidence>
<dbReference type="GO" id="GO:0046872">
    <property type="term" value="F:metal ion binding"/>
    <property type="evidence" value="ECO:0007669"/>
    <property type="project" value="UniProtKB-UniRule"/>
</dbReference>
<dbReference type="PROSITE" id="PS51746">
    <property type="entry name" value="PPM_2"/>
    <property type="match status" value="1"/>
</dbReference>
<dbReference type="AlphaFoldDB" id="A0A7J0EV77"/>
<dbReference type="InterPro" id="IPR039123">
    <property type="entry name" value="PPTC7"/>
</dbReference>
<dbReference type="OrthoDB" id="60843at2759"/>
<feature type="domain" description="PPM-type phosphatase" evidence="3">
    <location>
        <begin position="362"/>
        <end position="618"/>
    </location>
</feature>
<keyword evidence="1" id="KW-0904">Protein phosphatase</keyword>
<dbReference type="InterPro" id="IPR001932">
    <property type="entry name" value="PPM-type_phosphatase-like_dom"/>
</dbReference>
<keyword evidence="1" id="KW-0460">Magnesium</keyword>
<name>A0A7J0EV77_9ERIC</name>
<dbReference type="EC" id="3.1.3.16" evidence="1"/>
<dbReference type="EMBL" id="BJWL01000007">
    <property type="protein sequence ID" value="GFY90146.1"/>
    <property type="molecule type" value="Genomic_DNA"/>
</dbReference>
<keyword evidence="1" id="KW-0464">Manganese</keyword>
<dbReference type="Gene3D" id="3.60.40.10">
    <property type="entry name" value="PPM-type phosphatase domain"/>
    <property type="match status" value="1"/>
</dbReference>
<comment type="cofactor">
    <cofactor evidence="1">
        <name>Mg(2+)</name>
        <dbReference type="ChEBI" id="CHEBI:18420"/>
    </cofactor>
</comment>
<feature type="region of interest" description="Disordered" evidence="2">
    <location>
        <begin position="223"/>
        <end position="288"/>
    </location>
</feature>
<gene>
    <name evidence="4" type="ORF">Acr_07g0003430</name>
</gene>
<protein>
    <recommendedName>
        <fullName evidence="1">Protein phosphatase</fullName>
        <ecNumber evidence="1">3.1.3.16</ecNumber>
    </recommendedName>
</protein>
<dbReference type="GO" id="GO:0004722">
    <property type="term" value="F:protein serine/threonine phosphatase activity"/>
    <property type="evidence" value="ECO:0007669"/>
    <property type="project" value="UniProtKB-EC"/>
</dbReference>
<feature type="compositionally biased region" description="Polar residues" evidence="2">
    <location>
        <begin position="247"/>
        <end position="260"/>
    </location>
</feature>
<proteinExistence type="inferred from homology"/>
<comment type="similarity">
    <text evidence="1">Belongs to the PP2C family.</text>
</comment>
<accession>A0A7J0EV77</accession>
<dbReference type="InterPro" id="IPR036457">
    <property type="entry name" value="PPM-type-like_dom_sf"/>
</dbReference>
<dbReference type="SUPFAM" id="SSF81606">
    <property type="entry name" value="PP2C-like"/>
    <property type="match status" value="1"/>
</dbReference>
<comment type="catalytic activity">
    <reaction evidence="1">
        <text>O-phospho-L-seryl-[protein] + H2O = L-seryl-[protein] + phosphate</text>
        <dbReference type="Rhea" id="RHEA:20629"/>
        <dbReference type="Rhea" id="RHEA-COMP:9863"/>
        <dbReference type="Rhea" id="RHEA-COMP:11604"/>
        <dbReference type="ChEBI" id="CHEBI:15377"/>
        <dbReference type="ChEBI" id="CHEBI:29999"/>
        <dbReference type="ChEBI" id="CHEBI:43474"/>
        <dbReference type="ChEBI" id="CHEBI:83421"/>
        <dbReference type="EC" id="3.1.3.16"/>
    </reaction>
</comment>
<dbReference type="PANTHER" id="PTHR12320:SF1">
    <property type="entry name" value="PROTEIN PHOSPHATASE PTC7 HOMOLOG"/>
    <property type="match status" value="1"/>
</dbReference>
<dbReference type="GO" id="GO:0009507">
    <property type="term" value="C:chloroplast"/>
    <property type="evidence" value="ECO:0007669"/>
    <property type="project" value="TreeGrafter"/>
</dbReference>
<reference evidence="4 5" key="1">
    <citation type="submission" date="2019-07" db="EMBL/GenBank/DDBJ databases">
        <title>De Novo Assembly of kiwifruit Actinidia rufa.</title>
        <authorList>
            <person name="Sugita-Konishi S."/>
            <person name="Sato K."/>
            <person name="Mori E."/>
            <person name="Abe Y."/>
            <person name="Kisaki G."/>
            <person name="Hamano K."/>
            <person name="Suezawa K."/>
            <person name="Otani M."/>
            <person name="Fukuda T."/>
            <person name="Manabe T."/>
            <person name="Gomi K."/>
            <person name="Tabuchi M."/>
            <person name="Akimitsu K."/>
            <person name="Kataoka I."/>
        </authorList>
    </citation>
    <scope>NUCLEOTIDE SEQUENCE [LARGE SCALE GENOMIC DNA]</scope>
    <source>
        <strain evidence="5">cv. Fuchu</strain>
    </source>
</reference>
<evidence type="ECO:0000256" key="1">
    <source>
        <dbReference type="RuleBase" id="RU366020"/>
    </source>
</evidence>
<comment type="caution">
    <text evidence="4">The sequence shown here is derived from an EMBL/GenBank/DDBJ whole genome shotgun (WGS) entry which is preliminary data.</text>
</comment>
<sequence length="627" mass="68252">MLSKPNSPTPEFELISTTECSDGSLVFRFGDASEVARNVEIEEPNFVLRGLVSESTKNSYVVKVLDGEHERQVIVKEIDREVKGEGSTEVVDTVKNINVGVSNKDKGVNKSKSTVVIDMIDSEEEPNDMVLEDTNEIEVPVFEEVPIEVCDYFDSETVHVSNVNESAFYSRGFVLDEEKSANNVEGSIENDRQEISGPVSALQVNEQINVESSGVVSQEVLEERSGVETVPSSTTFEHSSIREVDSTFASENNSKRNGTTEVDHLPKNAETHGVEAGTGNDPIPKDITSHDKLEDIVGKDGNESTMKAHDSSTNMVLEDGKTLNDKQKSDFVEGSHHGAVESELPDASLNGEEISTTGYLLSSGAYLLPHPDKALTGGEDAYFISGQNWLGVADGVGEWTLYGINPGIYARELMDYCQKIVSDCNSVPVIEPKKVLELSALEAESPGSSTILVAYFDGQVLGVENLSFHIGFQSFWELLHVANIGDSGFIVIRNGAVYEKSSPGFYEFNFPYQIRSGDIPLELMKGYEIELNVGDVVVTATDGLFDNLYEQEIASIVSKSLEANLKPEEIAQALAMRAQEVGRSETSRSPFADAVLAAGYTGFTGGKLDDVTVIVSFVQERSSSHSE</sequence>
<keyword evidence="1" id="KW-0378">Hydrolase</keyword>